<evidence type="ECO:0000259" key="10">
    <source>
        <dbReference type="PROSITE" id="PS50109"/>
    </source>
</evidence>
<evidence type="ECO:0000256" key="3">
    <source>
        <dbReference type="ARBA" id="ARBA00022553"/>
    </source>
</evidence>
<evidence type="ECO:0000259" key="11">
    <source>
        <dbReference type="PROSITE" id="PS50113"/>
    </source>
</evidence>
<protein>
    <recommendedName>
        <fullName evidence="2">histidine kinase</fullName>
        <ecNumber evidence="2">2.7.13.3</ecNumber>
    </recommendedName>
</protein>
<dbReference type="PROSITE" id="PS50109">
    <property type="entry name" value="HIS_KIN"/>
    <property type="match status" value="1"/>
</dbReference>
<evidence type="ECO:0000313" key="12">
    <source>
        <dbReference type="EMBL" id="MDX6806265.1"/>
    </source>
</evidence>
<keyword evidence="3" id="KW-0597">Phosphoprotein</keyword>
<accession>A0ABU4RRK9</accession>
<dbReference type="CDD" id="cd00130">
    <property type="entry name" value="PAS"/>
    <property type="match status" value="1"/>
</dbReference>
<keyword evidence="6" id="KW-0418">Kinase</keyword>
<organism evidence="12 13">
    <name type="scientific">Terrihabitans rhizophilus</name>
    <dbReference type="NCBI Taxonomy" id="3092662"/>
    <lineage>
        <taxon>Bacteria</taxon>
        <taxon>Pseudomonadati</taxon>
        <taxon>Pseudomonadota</taxon>
        <taxon>Alphaproteobacteria</taxon>
        <taxon>Hyphomicrobiales</taxon>
        <taxon>Terrihabitans</taxon>
    </lineage>
</organism>
<feature type="transmembrane region" description="Helical" evidence="9">
    <location>
        <begin position="45"/>
        <end position="63"/>
    </location>
</feature>
<keyword evidence="4" id="KW-0808">Transferase</keyword>
<dbReference type="InterPro" id="IPR000700">
    <property type="entry name" value="PAS-assoc_C"/>
</dbReference>
<evidence type="ECO:0000256" key="7">
    <source>
        <dbReference type="ARBA" id="ARBA00022840"/>
    </source>
</evidence>
<dbReference type="InterPro" id="IPR036890">
    <property type="entry name" value="HATPase_C_sf"/>
</dbReference>
<dbReference type="SUPFAM" id="SSF55785">
    <property type="entry name" value="PYP-like sensor domain (PAS domain)"/>
    <property type="match status" value="1"/>
</dbReference>
<evidence type="ECO:0000256" key="1">
    <source>
        <dbReference type="ARBA" id="ARBA00000085"/>
    </source>
</evidence>
<evidence type="ECO:0000256" key="6">
    <source>
        <dbReference type="ARBA" id="ARBA00022777"/>
    </source>
</evidence>
<dbReference type="Proteomes" id="UP001274321">
    <property type="component" value="Unassembled WGS sequence"/>
</dbReference>
<dbReference type="SUPFAM" id="SSF47384">
    <property type="entry name" value="Homodimeric domain of signal transducing histidine kinase"/>
    <property type="match status" value="1"/>
</dbReference>
<keyword evidence="13" id="KW-1185">Reference proteome</keyword>
<evidence type="ECO:0000256" key="8">
    <source>
        <dbReference type="ARBA" id="ARBA00023012"/>
    </source>
</evidence>
<dbReference type="InterPro" id="IPR000014">
    <property type="entry name" value="PAS"/>
</dbReference>
<keyword evidence="9" id="KW-0812">Transmembrane</keyword>
<dbReference type="InterPro" id="IPR035965">
    <property type="entry name" value="PAS-like_dom_sf"/>
</dbReference>
<evidence type="ECO:0000256" key="4">
    <source>
        <dbReference type="ARBA" id="ARBA00022679"/>
    </source>
</evidence>
<feature type="transmembrane region" description="Helical" evidence="9">
    <location>
        <begin position="6"/>
        <end position="38"/>
    </location>
</feature>
<evidence type="ECO:0000256" key="5">
    <source>
        <dbReference type="ARBA" id="ARBA00022741"/>
    </source>
</evidence>
<evidence type="ECO:0000256" key="9">
    <source>
        <dbReference type="SAM" id="Phobius"/>
    </source>
</evidence>
<dbReference type="NCBIfam" id="TIGR00229">
    <property type="entry name" value="sensory_box"/>
    <property type="match status" value="1"/>
</dbReference>
<dbReference type="InterPro" id="IPR036097">
    <property type="entry name" value="HisK_dim/P_sf"/>
</dbReference>
<dbReference type="PANTHER" id="PTHR43065">
    <property type="entry name" value="SENSOR HISTIDINE KINASE"/>
    <property type="match status" value="1"/>
</dbReference>
<dbReference type="RefSeq" id="WP_319844380.1">
    <property type="nucleotide sequence ID" value="NZ_JAXAFJ010000004.1"/>
</dbReference>
<keyword evidence="9" id="KW-1133">Transmembrane helix</keyword>
<dbReference type="PROSITE" id="PS50113">
    <property type="entry name" value="PAC"/>
    <property type="match status" value="1"/>
</dbReference>
<sequence length="494" mass="53680">MQIGGAGVLALGIFALDVLSPLQGAVAVLYTTVVLIVAREQVRNWVLAAGCLCSLLAICSYWISHGGEGFEAATVRLAVSLVAIATTSLLCARQITTSAERKSSDERYRAIFNAAGFPIWESDWSLAHEMISRGEAPNIDLVRRAGEAAFIRNANEEAARLFGYANRADLVGGSILRHHTPGGQATQARIFDQLMDGKYPVEEEVQFVTLSGETRDVVLRVTLPPDHDGWKRVLITALDVTQRNRAQLRLAESQAELTHMSRVTTLGQLAASIAHEVNQPLSAIITYARSGKRWLAREAPDAREVEDCLNQIASNGTRAADVISRIRDLARKADPERAAMQLRPLIDETVALLQRDLATNEVALHIRLPEGLPDVSGDRVQLQQVLMNLLLNAQQAMSENAPDRREICIDAAQVDGHVTVDVSDCGIGFGGQDPEALFRPFFTTKQDGMGMGLSICRSIIEQHGGTLTAASNERGGATLRFRLPVVGNVRREAA</sequence>
<dbReference type="InterPro" id="IPR003594">
    <property type="entry name" value="HATPase_dom"/>
</dbReference>
<dbReference type="Gene3D" id="1.10.287.130">
    <property type="match status" value="1"/>
</dbReference>
<dbReference type="Pfam" id="PF00512">
    <property type="entry name" value="HisKA"/>
    <property type="match status" value="1"/>
</dbReference>
<proteinExistence type="predicted"/>
<keyword evidence="9" id="KW-0472">Membrane</keyword>
<dbReference type="PRINTS" id="PR00344">
    <property type="entry name" value="BCTRLSENSOR"/>
</dbReference>
<keyword evidence="7 12" id="KW-0067">ATP-binding</keyword>
<dbReference type="SMART" id="SM00388">
    <property type="entry name" value="HisKA"/>
    <property type="match status" value="1"/>
</dbReference>
<dbReference type="EMBL" id="JAXAFJ010000004">
    <property type="protein sequence ID" value="MDX6806265.1"/>
    <property type="molecule type" value="Genomic_DNA"/>
</dbReference>
<dbReference type="InterPro" id="IPR004358">
    <property type="entry name" value="Sig_transdc_His_kin-like_C"/>
</dbReference>
<comment type="caution">
    <text evidence="12">The sequence shown here is derived from an EMBL/GenBank/DDBJ whole genome shotgun (WGS) entry which is preliminary data.</text>
</comment>
<evidence type="ECO:0000313" key="13">
    <source>
        <dbReference type="Proteomes" id="UP001274321"/>
    </source>
</evidence>
<feature type="domain" description="Histidine kinase" evidence="10">
    <location>
        <begin position="272"/>
        <end position="487"/>
    </location>
</feature>
<dbReference type="InterPro" id="IPR005467">
    <property type="entry name" value="His_kinase_dom"/>
</dbReference>
<dbReference type="Pfam" id="PF02518">
    <property type="entry name" value="HATPase_c"/>
    <property type="match status" value="1"/>
</dbReference>
<dbReference type="EC" id="2.7.13.3" evidence="2"/>
<comment type="catalytic activity">
    <reaction evidence="1">
        <text>ATP + protein L-histidine = ADP + protein N-phospho-L-histidine.</text>
        <dbReference type="EC" id="2.7.13.3"/>
    </reaction>
</comment>
<reference evidence="12 13" key="1">
    <citation type="submission" date="2023-11" db="EMBL/GenBank/DDBJ databases">
        <authorList>
            <person name="Bao R."/>
        </authorList>
    </citation>
    <scope>NUCLEOTIDE SEQUENCE [LARGE SCALE GENOMIC DNA]</scope>
    <source>
        <strain evidence="12 13">PJ23</strain>
    </source>
</reference>
<feature type="domain" description="PAC" evidence="11">
    <location>
        <begin position="201"/>
        <end position="252"/>
    </location>
</feature>
<keyword evidence="8" id="KW-0902">Two-component regulatory system</keyword>
<name>A0ABU4RRK9_9HYPH</name>
<dbReference type="CDD" id="cd00082">
    <property type="entry name" value="HisKA"/>
    <property type="match status" value="1"/>
</dbReference>
<dbReference type="SMART" id="SM00387">
    <property type="entry name" value="HATPase_c"/>
    <property type="match status" value="1"/>
</dbReference>
<dbReference type="GO" id="GO:0005524">
    <property type="term" value="F:ATP binding"/>
    <property type="evidence" value="ECO:0007669"/>
    <property type="project" value="UniProtKB-KW"/>
</dbReference>
<dbReference type="Gene3D" id="3.30.450.20">
    <property type="entry name" value="PAS domain"/>
    <property type="match status" value="1"/>
</dbReference>
<dbReference type="Gene3D" id="3.30.565.10">
    <property type="entry name" value="Histidine kinase-like ATPase, C-terminal domain"/>
    <property type="match status" value="1"/>
</dbReference>
<keyword evidence="5" id="KW-0547">Nucleotide-binding</keyword>
<dbReference type="SUPFAM" id="SSF55874">
    <property type="entry name" value="ATPase domain of HSP90 chaperone/DNA topoisomerase II/histidine kinase"/>
    <property type="match status" value="1"/>
</dbReference>
<gene>
    <name evidence="12" type="ORF">SCD90_09325</name>
</gene>
<evidence type="ECO:0000256" key="2">
    <source>
        <dbReference type="ARBA" id="ARBA00012438"/>
    </source>
</evidence>
<dbReference type="InterPro" id="IPR003661">
    <property type="entry name" value="HisK_dim/P_dom"/>
</dbReference>
<dbReference type="PANTHER" id="PTHR43065:SF10">
    <property type="entry name" value="PEROXIDE STRESS-ACTIVATED HISTIDINE KINASE MAK3"/>
    <property type="match status" value="1"/>
</dbReference>